<dbReference type="Proteomes" id="UP000315971">
    <property type="component" value="Unassembled WGS sequence"/>
</dbReference>
<dbReference type="AlphaFoldDB" id="A0A521DFR6"/>
<dbReference type="Pfam" id="PF12732">
    <property type="entry name" value="YtxH"/>
    <property type="match status" value="1"/>
</dbReference>
<evidence type="ECO:0000313" key="2">
    <source>
        <dbReference type="Proteomes" id="UP000315971"/>
    </source>
</evidence>
<dbReference type="InterPro" id="IPR024623">
    <property type="entry name" value="YtxH"/>
</dbReference>
<gene>
    <name evidence="1" type="ORF">SAMN06265350_106219</name>
</gene>
<protein>
    <submittedName>
        <fullName evidence="1">YtxH-like protein</fullName>
    </submittedName>
</protein>
<proteinExistence type="predicted"/>
<organism evidence="1 2">
    <name type="scientific">Solitalea koreensis</name>
    <dbReference type="NCBI Taxonomy" id="543615"/>
    <lineage>
        <taxon>Bacteria</taxon>
        <taxon>Pseudomonadati</taxon>
        <taxon>Bacteroidota</taxon>
        <taxon>Sphingobacteriia</taxon>
        <taxon>Sphingobacteriales</taxon>
        <taxon>Sphingobacteriaceae</taxon>
        <taxon>Solitalea</taxon>
    </lineage>
</organism>
<evidence type="ECO:0000313" key="1">
    <source>
        <dbReference type="EMBL" id="SMO69780.1"/>
    </source>
</evidence>
<dbReference type="RefSeq" id="WP_142604173.1">
    <property type="nucleotide sequence ID" value="NZ_FXSZ01000006.1"/>
</dbReference>
<sequence>MNNDSKTILAFLAGLAIGSGLGLITAPDKGSALRHRLSETLKRTSNDIIDILNTGINSVKDKFSTRVQEAVDDMGL</sequence>
<reference evidence="1 2" key="1">
    <citation type="submission" date="2017-05" db="EMBL/GenBank/DDBJ databases">
        <authorList>
            <person name="Varghese N."/>
            <person name="Submissions S."/>
        </authorList>
    </citation>
    <scope>NUCLEOTIDE SEQUENCE [LARGE SCALE GENOMIC DNA]</scope>
    <source>
        <strain evidence="1 2">DSM 21342</strain>
    </source>
</reference>
<dbReference type="EMBL" id="FXSZ01000006">
    <property type="protein sequence ID" value="SMO69780.1"/>
    <property type="molecule type" value="Genomic_DNA"/>
</dbReference>
<dbReference type="OrthoDB" id="598035at2"/>
<accession>A0A521DFR6</accession>
<keyword evidence="2" id="KW-1185">Reference proteome</keyword>
<name>A0A521DFR6_9SPHI</name>